<keyword evidence="2 4" id="KW-0143">Chaperone</keyword>
<accession>G4TT94</accession>
<dbReference type="InterPro" id="IPR019151">
    <property type="entry name" value="Proteasome_assmbl_chaperone_2"/>
</dbReference>
<dbReference type="STRING" id="1109443.G4TT94"/>
<gene>
    <name evidence="5" type="ORF">PIIN_08489</name>
</gene>
<comment type="caution">
    <text evidence="5">The sequence shown here is derived from an EMBL/GenBank/DDBJ whole genome shotgun (WGS) entry which is preliminary data.</text>
</comment>
<evidence type="ECO:0000256" key="2">
    <source>
        <dbReference type="ARBA" id="ARBA00023186"/>
    </source>
</evidence>
<evidence type="ECO:0000313" key="6">
    <source>
        <dbReference type="Proteomes" id="UP000007148"/>
    </source>
</evidence>
<dbReference type="GO" id="GO:0005829">
    <property type="term" value="C:cytosol"/>
    <property type="evidence" value="ECO:0007669"/>
    <property type="project" value="TreeGrafter"/>
</dbReference>
<dbReference type="InterPro" id="IPR016562">
    <property type="entry name" value="Proteasome_assmbl_chp_2_euk"/>
</dbReference>
<organism evidence="5 6">
    <name type="scientific">Serendipita indica (strain DSM 11827)</name>
    <name type="common">Root endophyte fungus</name>
    <name type="synonym">Piriformospora indica</name>
    <dbReference type="NCBI Taxonomy" id="1109443"/>
    <lineage>
        <taxon>Eukaryota</taxon>
        <taxon>Fungi</taxon>
        <taxon>Dikarya</taxon>
        <taxon>Basidiomycota</taxon>
        <taxon>Agaricomycotina</taxon>
        <taxon>Agaricomycetes</taxon>
        <taxon>Sebacinales</taxon>
        <taxon>Serendipitaceae</taxon>
        <taxon>Serendipita</taxon>
    </lineage>
</organism>
<sequence>MFIQSRRLTTLPDFTTKTLILPSISKGNVPQLACDLLIASLGLQHVGSLDPKYLVPVVGGRERGERGISTPLELFSSNDSPVAIVQQRSPVLKAYKEEFVKELVDWIQKFSFKSVVVLAGMDTTNRSDAQMQSPSYYLIPPSTSSLPDQLSERLSILPAYEAPPVPLYLQKPDSNSAQPKEDGGVPVIPGGGLARRILSSLSTANIPTLAILQFVMEGDNRGDAGMMVAVLNRVLDLDLQAIKEPGSWKNGLFGSNHDGSLFG</sequence>
<dbReference type="PANTHER" id="PTHR12970">
    <property type="entry name" value="PROTEASOME ASSEMBLY CHAPERONE 2"/>
    <property type="match status" value="1"/>
</dbReference>
<evidence type="ECO:0000256" key="4">
    <source>
        <dbReference type="PIRNR" id="PIRNR010044"/>
    </source>
</evidence>
<comment type="subunit">
    <text evidence="4">Component of the 20S proteasome chaperone.</text>
</comment>
<dbReference type="OMA" id="WKEHTGE"/>
<comment type="function">
    <text evidence="4">Involved in 20S proteasome assembly.</text>
</comment>
<dbReference type="eggNOG" id="KOG3112">
    <property type="taxonomic scope" value="Eukaryota"/>
</dbReference>
<dbReference type="Pfam" id="PF09754">
    <property type="entry name" value="PAC2"/>
    <property type="match status" value="1"/>
</dbReference>
<dbReference type="GO" id="GO:0043248">
    <property type="term" value="P:proteasome assembly"/>
    <property type="evidence" value="ECO:0007669"/>
    <property type="project" value="TreeGrafter"/>
</dbReference>
<keyword evidence="6" id="KW-1185">Reference proteome</keyword>
<dbReference type="Gene3D" id="3.40.50.10900">
    <property type="entry name" value="PAC-like subunit"/>
    <property type="match status" value="2"/>
</dbReference>
<dbReference type="InterPro" id="IPR038389">
    <property type="entry name" value="PSMG2_sf"/>
</dbReference>
<evidence type="ECO:0000256" key="1">
    <source>
        <dbReference type="ARBA" id="ARBA00019186"/>
    </source>
</evidence>
<protein>
    <recommendedName>
        <fullName evidence="1 4">Proteasome assembly chaperone 2</fullName>
    </recommendedName>
</protein>
<evidence type="ECO:0000313" key="5">
    <source>
        <dbReference type="EMBL" id="CCA74537.1"/>
    </source>
</evidence>
<dbReference type="EMBL" id="CAFZ01000324">
    <property type="protein sequence ID" value="CCA74537.1"/>
    <property type="molecule type" value="Genomic_DNA"/>
</dbReference>
<dbReference type="PIRSF" id="PIRSF010044">
    <property type="entry name" value="UCP010044"/>
    <property type="match status" value="1"/>
</dbReference>
<dbReference type="HOGENOM" id="CLU_062640_2_2_1"/>
<dbReference type="InParanoid" id="G4TT94"/>
<name>G4TT94_SERID</name>
<dbReference type="AlphaFoldDB" id="G4TT94"/>
<dbReference type="Proteomes" id="UP000007148">
    <property type="component" value="Unassembled WGS sequence"/>
</dbReference>
<proteinExistence type="inferred from homology"/>
<reference evidence="5 6" key="1">
    <citation type="journal article" date="2011" name="PLoS Pathog.">
        <title>Endophytic Life Strategies Decoded by Genome and Transcriptome Analyses of the Mutualistic Root Symbiont Piriformospora indica.</title>
        <authorList>
            <person name="Zuccaro A."/>
            <person name="Lahrmann U."/>
            <person name="Guldener U."/>
            <person name="Langen G."/>
            <person name="Pfiffi S."/>
            <person name="Biedenkopf D."/>
            <person name="Wong P."/>
            <person name="Samans B."/>
            <person name="Grimm C."/>
            <person name="Basiewicz M."/>
            <person name="Murat C."/>
            <person name="Martin F."/>
            <person name="Kogel K.H."/>
        </authorList>
    </citation>
    <scope>NUCLEOTIDE SEQUENCE [LARGE SCALE GENOMIC DNA]</scope>
    <source>
        <strain evidence="5 6">DSM 11827</strain>
    </source>
</reference>
<comment type="similarity">
    <text evidence="3 4">Belongs to the PSMG2 family.</text>
</comment>
<dbReference type="GO" id="GO:0005634">
    <property type="term" value="C:nucleus"/>
    <property type="evidence" value="ECO:0007669"/>
    <property type="project" value="TreeGrafter"/>
</dbReference>
<evidence type="ECO:0000256" key="3">
    <source>
        <dbReference type="ARBA" id="ARBA00025745"/>
    </source>
</evidence>
<dbReference type="SUPFAM" id="SSF159659">
    <property type="entry name" value="Cgl1923-like"/>
    <property type="match status" value="1"/>
</dbReference>
<dbReference type="PANTHER" id="PTHR12970:SF1">
    <property type="entry name" value="PROTEASOME ASSEMBLY CHAPERONE 2"/>
    <property type="match status" value="1"/>
</dbReference>
<dbReference type="OrthoDB" id="10260712at2759"/>